<dbReference type="CDD" id="cd17393">
    <property type="entry name" value="MFS_MosC_like"/>
    <property type="match status" value="1"/>
</dbReference>
<dbReference type="InterPro" id="IPR036259">
    <property type="entry name" value="MFS_trans_sf"/>
</dbReference>
<evidence type="ECO:0000256" key="3">
    <source>
        <dbReference type="ARBA" id="ARBA00022692"/>
    </source>
</evidence>
<accession>A0A0B5QTG8</accession>
<dbReference type="InterPro" id="IPR051788">
    <property type="entry name" value="MFS_Transporter"/>
</dbReference>
<evidence type="ECO:0000313" key="9">
    <source>
        <dbReference type="Proteomes" id="UP000031866"/>
    </source>
</evidence>
<evidence type="ECO:0000256" key="5">
    <source>
        <dbReference type="ARBA" id="ARBA00023136"/>
    </source>
</evidence>
<gene>
    <name evidence="8" type="ORF">LF65_03582</name>
</gene>
<evidence type="ECO:0000313" key="8">
    <source>
        <dbReference type="EMBL" id="AJH00139.1"/>
    </source>
</evidence>
<evidence type="ECO:0000256" key="1">
    <source>
        <dbReference type="ARBA" id="ARBA00004651"/>
    </source>
</evidence>
<keyword evidence="3 6" id="KW-0812">Transmembrane</keyword>
<dbReference type="PANTHER" id="PTHR23514:SF13">
    <property type="entry name" value="INNER MEMBRANE PROTEIN YBJJ"/>
    <property type="match status" value="1"/>
</dbReference>
<feature type="transmembrane region" description="Helical" evidence="6">
    <location>
        <begin position="244"/>
        <end position="265"/>
    </location>
</feature>
<dbReference type="KEGG" id="cbei:LF65_03582"/>
<evidence type="ECO:0000256" key="6">
    <source>
        <dbReference type="SAM" id="Phobius"/>
    </source>
</evidence>
<comment type="subcellular location">
    <subcellularLocation>
        <location evidence="1">Cell membrane</location>
        <topology evidence="1">Multi-pass membrane protein</topology>
    </subcellularLocation>
</comment>
<reference evidence="9" key="1">
    <citation type="submission" date="2014-12" db="EMBL/GenBank/DDBJ databases">
        <title>Genome sequence of Clostridium beijerinckii strain 59B.</title>
        <authorList>
            <person name="Little G.T."/>
            <person name="Minton N.P."/>
        </authorList>
    </citation>
    <scope>NUCLEOTIDE SEQUENCE [LARGE SCALE GENOMIC DNA]</scope>
    <source>
        <strain evidence="9">59B</strain>
    </source>
</reference>
<feature type="transmembrane region" description="Helical" evidence="6">
    <location>
        <begin position="23"/>
        <end position="42"/>
    </location>
</feature>
<feature type="transmembrane region" description="Helical" evidence="6">
    <location>
        <begin position="204"/>
        <end position="224"/>
    </location>
</feature>
<dbReference type="GO" id="GO:0005886">
    <property type="term" value="C:plasma membrane"/>
    <property type="evidence" value="ECO:0007669"/>
    <property type="project" value="UniProtKB-SubCell"/>
</dbReference>
<feature type="transmembrane region" description="Helical" evidence="6">
    <location>
        <begin position="363"/>
        <end position="384"/>
    </location>
</feature>
<feature type="transmembrane region" description="Helical" evidence="6">
    <location>
        <begin position="277"/>
        <end position="295"/>
    </location>
</feature>
<dbReference type="OrthoDB" id="9809599at2"/>
<feature type="transmembrane region" description="Helical" evidence="6">
    <location>
        <begin position="107"/>
        <end position="132"/>
    </location>
</feature>
<keyword evidence="2" id="KW-0813">Transport</keyword>
<protein>
    <submittedName>
        <fullName evidence="8">MFS transporter</fullName>
    </submittedName>
</protein>
<feature type="transmembrane region" description="Helical" evidence="6">
    <location>
        <begin position="301"/>
        <end position="323"/>
    </location>
</feature>
<feature type="transmembrane region" description="Helical" evidence="6">
    <location>
        <begin position="83"/>
        <end position="101"/>
    </location>
</feature>
<name>A0A0B5QTG8_CLOBE</name>
<feature type="domain" description="Major facilitator superfamily (MFS) profile" evidence="7">
    <location>
        <begin position="211"/>
        <end position="388"/>
    </location>
</feature>
<dbReference type="Gene3D" id="1.20.1250.20">
    <property type="entry name" value="MFS general substrate transporter like domains"/>
    <property type="match status" value="2"/>
</dbReference>
<feature type="transmembrane region" description="Helical" evidence="6">
    <location>
        <begin position="144"/>
        <end position="163"/>
    </location>
</feature>
<dbReference type="InterPro" id="IPR011701">
    <property type="entry name" value="MFS"/>
</dbReference>
<keyword evidence="4 6" id="KW-1133">Transmembrane helix</keyword>
<dbReference type="Proteomes" id="UP000031866">
    <property type="component" value="Chromosome"/>
</dbReference>
<keyword evidence="5 6" id="KW-0472">Membrane</keyword>
<sequence>MRDSCDNLVKAIPGRWQQHATRAFFFIGGFGAASWAPLVPLLKARLGIDNDMLGMLLLCIGVGSLIMMPVTGSAVARFGCRRVLSVATVVYAGMLLSLSRVDSFMLAVPALLVFGAVMGMIDVTVNIHAVIVEKASGRQLMSGMHALWSVGGFIGAGIFGLWLQIGLTAFIATVCASGIMIVLLVFFGRYLLIDGGEKEESSIFSVPRGIVVFIAVIAMIAFLVEGAIMDWSGVFLTTVRGLDMSLAGTGFAVFSAAMLTMRLIGDWLVQKFGSKPIIFGGGVLSVIGFLFVILAPWQLLLYAGFFLIGIGSANIVPIFFSLLGKQTIMPLNMAVSAVSTLGYMGILMGPAIIGFIASQTSLYISFGLLAGLVALQLGIASYVYKKIL</sequence>
<dbReference type="InterPro" id="IPR020846">
    <property type="entry name" value="MFS_dom"/>
</dbReference>
<dbReference type="RefSeq" id="WP_052482884.1">
    <property type="nucleotide sequence ID" value="NZ_CP010086.2"/>
</dbReference>
<dbReference type="SUPFAM" id="SSF103473">
    <property type="entry name" value="MFS general substrate transporter"/>
    <property type="match status" value="1"/>
</dbReference>
<organism evidence="8 9">
    <name type="scientific">Clostridium beijerinckii</name>
    <name type="common">Clostridium MP</name>
    <dbReference type="NCBI Taxonomy" id="1520"/>
    <lineage>
        <taxon>Bacteria</taxon>
        <taxon>Bacillati</taxon>
        <taxon>Bacillota</taxon>
        <taxon>Clostridia</taxon>
        <taxon>Eubacteriales</taxon>
        <taxon>Clostridiaceae</taxon>
        <taxon>Clostridium</taxon>
    </lineage>
</organism>
<feature type="transmembrane region" description="Helical" evidence="6">
    <location>
        <begin position="54"/>
        <end position="76"/>
    </location>
</feature>
<dbReference type="AlphaFoldDB" id="A0A0B5QTG8"/>
<dbReference type="EMBL" id="CP010086">
    <property type="protein sequence ID" value="AJH00139.1"/>
    <property type="molecule type" value="Genomic_DNA"/>
</dbReference>
<dbReference type="GO" id="GO:0022857">
    <property type="term" value="F:transmembrane transporter activity"/>
    <property type="evidence" value="ECO:0007669"/>
    <property type="project" value="InterPro"/>
</dbReference>
<dbReference type="PROSITE" id="PS50850">
    <property type="entry name" value="MFS"/>
    <property type="match status" value="1"/>
</dbReference>
<proteinExistence type="predicted"/>
<dbReference type="Pfam" id="PF07690">
    <property type="entry name" value="MFS_1"/>
    <property type="match status" value="1"/>
</dbReference>
<evidence type="ECO:0000259" key="7">
    <source>
        <dbReference type="PROSITE" id="PS50850"/>
    </source>
</evidence>
<feature type="transmembrane region" description="Helical" evidence="6">
    <location>
        <begin position="169"/>
        <end position="192"/>
    </location>
</feature>
<evidence type="ECO:0000256" key="4">
    <source>
        <dbReference type="ARBA" id="ARBA00022989"/>
    </source>
</evidence>
<dbReference type="PANTHER" id="PTHR23514">
    <property type="entry name" value="BYPASS OF STOP CODON PROTEIN 6"/>
    <property type="match status" value="1"/>
</dbReference>
<feature type="transmembrane region" description="Helical" evidence="6">
    <location>
        <begin position="335"/>
        <end position="357"/>
    </location>
</feature>
<evidence type="ECO:0000256" key="2">
    <source>
        <dbReference type="ARBA" id="ARBA00022448"/>
    </source>
</evidence>